<proteinExistence type="predicted"/>
<protein>
    <recommendedName>
        <fullName evidence="2">YcdB/YcdC repeated domain-containing protein</fullName>
    </recommendedName>
</protein>
<reference evidence="3 4" key="1">
    <citation type="submission" date="2016-06" db="EMBL/GenBank/DDBJ databases">
        <authorList>
            <person name="Kjaerup R.B."/>
            <person name="Dalgaard T.S."/>
            <person name="Juul-Madsen H.R."/>
        </authorList>
    </citation>
    <scope>NUCLEOTIDE SEQUENCE [LARGE SCALE GENOMIC DNA]</scope>
    <source>
        <strain evidence="3 4">373-A1</strain>
    </source>
</reference>
<gene>
    <name evidence="3" type="ORF">CP373A1_01600</name>
</gene>
<dbReference type="InterPro" id="IPR032599">
    <property type="entry name" value="YcdB/YcdC_rep_domain"/>
</dbReference>
<keyword evidence="1" id="KW-1133">Transmembrane helix</keyword>
<keyword evidence="1" id="KW-0472">Membrane</keyword>
<dbReference type="Proteomes" id="UP000092714">
    <property type="component" value="Unassembled WGS sequence"/>
</dbReference>
<dbReference type="RefSeq" id="WP_027099616.1">
    <property type="nucleotide sequence ID" value="NZ_CABHIH010000001.1"/>
</dbReference>
<dbReference type="EMBL" id="MAPZ01000009">
    <property type="protein sequence ID" value="OBY12314.1"/>
    <property type="molecule type" value="Genomic_DNA"/>
</dbReference>
<keyword evidence="4" id="KW-1185">Reference proteome</keyword>
<comment type="caution">
    <text evidence="3">The sequence shown here is derived from an EMBL/GenBank/DDBJ whole genome shotgun (WGS) entry which is preliminary data.</text>
</comment>
<organism evidence="3 4">
    <name type="scientific">Clostridium paraputrificum</name>
    <dbReference type="NCBI Taxonomy" id="29363"/>
    <lineage>
        <taxon>Bacteria</taxon>
        <taxon>Bacillati</taxon>
        <taxon>Bacillota</taxon>
        <taxon>Clostridia</taxon>
        <taxon>Eubacteriales</taxon>
        <taxon>Clostridiaceae</taxon>
        <taxon>Clostridium</taxon>
    </lineage>
</organism>
<dbReference type="GeneID" id="42777460"/>
<evidence type="ECO:0000259" key="2">
    <source>
        <dbReference type="Pfam" id="PF16244"/>
    </source>
</evidence>
<dbReference type="eggNOG" id="ENOG503259W">
    <property type="taxonomic scope" value="Bacteria"/>
</dbReference>
<keyword evidence="1" id="KW-0812">Transmembrane</keyword>
<evidence type="ECO:0000313" key="4">
    <source>
        <dbReference type="Proteomes" id="UP000092714"/>
    </source>
</evidence>
<accession>A0A174RRX8</accession>
<dbReference type="AlphaFoldDB" id="A0A174RRX8"/>
<dbReference type="Pfam" id="PF16244">
    <property type="entry name" value="DUF4901"/>
    <property type="match status" value="1"/>
</dbReference>
<feature type="transmembrane region" description="Helical" evidence="1">
    <location>
        <begin position="7"/>
        <end position="29"/>
    </location>
</feature>
<evidence type="ECO:0000313" key="3">
    <source>
        <dbReference type="EMBL" id="OBY12314.1"/>
    </source>
</evidence>
<dbReference type="OrthoDB" id="1907436at2"/>
<name>A0A174RRX8_9CLOT</name>
<sequence>MNYKKRSIIFFITIICLLISILCIVYSYIGGGSKEIRAAKRFVGLLYSEDIVAETENFKNISYESLKKYDMNNESEYYIVNTRDFGIDVDNEFKVIGFKNKVCILGETKISEEQAVKKAEDYLDKIYKGDVEFKEFIKSEGQEVPYYSLIFTKLEDGYPFYKDQIIVNIDKEKGTLDGYSNISTLKEPGRVKIKVTQDKAEETALNEALSLVEKSEIVGETFKAFYEDKDRKKTELCYVISIKGLGIDGKEMKTKYFVSTESGEIINRIKDTVTETKSLK</sequence>
<feature type="domain" description="YcdB/YcdC repeated" evidence="2">
    <location>
        <begin position="94"/>
        <end position="180"/>
    </location>
</feature>
<evidence type="ECO:0000256" key="1">
    <source>
        <dbReference type="SAM" id="Phobius"/>
    </source>
</evidence>